<name>A0A543J6H1_9PSEU</name>
<dbReference type="Proteomes" id="UP000316628">
    <property type="component" value="Unassembled WGS sequence"/>
</dbReference>
<evidence type="ECO:0000256" key="1">
    <source>
        <dbReference type="SAM" id="Phobius"/>
    </source>
</evidence>
<feature type="transmembrane region" description="Helical" evidence="1">
    <location>
        <begin position="22"/>
        <end position="43"/>
    </location>
</feature>
<protein>
    <submittedName>
        <fullName evidence="2">Uncharacterized protein</fullName>
    </submittedName>
</protein>
<sequence length="144" mass="14988">MHTSGGTSGNRAALPDALRSRWLAPVYALVVSFLAVLLLGAVVGEPAAPTRSVDIRFVAHGQDRASLDNARVEVFAGTGSALTVNAEGRIDGVPADGPLTICVRLPQGWSAPAPARRLGDLTCWPEVAAEGLVELPVTRSEAPR</sequence>
<proteinExistence type="predicted"/>
<organism evidence="2 3">
    <name type="scientific">Saccharothrix saharensis</name>
    <dbReference type="NCBI Taxonomy" id="571190"/>
    <lineage>
        <taxon>Bacteria</taxon>
        <taxon>Bacillati</taxon>
        <taxon>Actinomycetota</taxon>
        <taxon>Actinomycetes</taxon>
        <taxon>Pseudonocardiales</taxon>
        <taxon>Pseudonocardiaceae</taxon>
        <taxon>Saccharothrix</taxon>
    </lineage>
</organism>
<evidence type="ECO:0000313" key="2">
    <source>
        <dbReference type="EMBL" id="TQM78388.1"/>
    </source>
</evidence>
<comment type="caution">
    <text evidence="2">The sequence shown here is derived from an EMBL/GenBank/DDBJ whole genome shotgun (WGS) entry which is preliminary data.</text>
</comment>
<keyword evidence="1" id="KW-0472">Membrane</keyword>
<accession>A0A543J6H1</accession>
<dbReference type="OrthoDB" id="9908242at2"/>
<keyword evidence="1" id="KW-1133">Transmembrane helix</keyword>
<reference evidence="2 3" key="1">
    <citation type="submission" date="2019-06" db="EMBL/GenBank/DDBJ databases">
        <title>Sequencing the genomes of 1000 actinobacteria strains.</title>
        <authorList>
            <person name="Klenk H.-P."/>
        </authorList>
    </citation>
    <scope>NUCLEOTIDE SEQUENCE [LARGE SCALE GENOMIC DNA]</scope>
    <source>
        <strain evidence="2 3">DSM 45456</strain>
    </source>
</reference>
<gene>
    <name evidence="2" type="ORF">FHX81_0654</name>
</gene>
<dbReference type="RefSeq" id="WP_141975131.1">
    <property type="nucleotide sequence ID" value="NZ_VFPP01000001.1"/>
</dbReference>
<keyword evidence="3" id="KW-1185">Reference proteome</keyword>
<evidence type="ECO:0000313" key="3">
    <source>
        <dbReference type="Proteomes" id="UP000316628"/>
    </source>
</evidence>
<dbReference type="AlphaFoldDB" id="A0A543J6H1"/>
<dbReference type="EMBL" id="VFPP01000001">
    <property type="protein sequence ID" value="TQM78388.1"/>
    <property type="molecule type" value="Genomic_DNA"/>
</dbReference>
<keyword evidence="1" id="KW-0812">Transmembrane</keyword>